<evidence type="ECO:0000256" key="5">
    <source>
        <dbReference type="SAM" id="MobiDB-lite"/>
    </source>
</evidence>
<name>A0AAE9Y7X3_9ACTN</name>
<accession>A0AAE9Y7X3</accession>
<evidence type="ECO:0000259" key="7">
    <source>
        <dbReference type="Pfam" id="PF04542"/>
    </source>
</evidence>
<evidence type="ECO:0000256" key="2">
    <source>
        <dbReference type="ARBA" id="ARBA00023082"/>
    </source>
</evidence>
<dbReference type="SUPFAM" id="SSF88946">
    <property type="entry name" value="Sigma2 domain of RNA polymerase sigma factors"/>
    <property type="match status" value="1"/>
</dbReference>
<feature type="region of interest" description="Disordered" evidence="5">
    <location>
        <begin position="189"/>
        <end position="208"/>
    </location>
</feature>
<evidence type="ECO:0000256" key="4">
    <source>
        <dbReference type="ARBA" id="ARBA00023163"/>
    </source>
</evidence>
<dbReference type="PANTHER" id="PTHR30385">
    <property type="entry name" value="SIGMA FACTOR F FLAGELLAR"/>
    <property type="match status" value="1"/>
</dbReference>
<keyword evidence="3" id="KW-0238">DNA-binding</keyword>
<feature type="domain" description="RNA polymerase sigma-70 region 3" evidence="6">
    <location>
        <begin position="151"/>
        <end position="198"/>
    </location>
</feature>
<dbReference type="GO" id="GO:0006352">
    <property type="term" value="P:DNA-templated transcription initiation"/>
    <property type="evidence" value="ECO:0007669"/>
    <property type="project" value="InterPro"/>
</dbReference>
<dbReference type="InterPro" id="IPR007627">
    <property type="entry name" value="RNA_pol_sigma70_r2"/>
</dbReference>
<reference evidence="9" key="1">
    <citation type="submission" date="2023-01" db="EMBL/GenBank/DDBJ databases">
        <title>The diversity of Class Acidimicrobiia in South China Sea sediment environments and the proposal of Iamia marina sp. nov., a novel species of the genus Iamia.</title>
        <authorList>
            <person name="He Y."/>
            <person name="Tian X."/>
        </authorList>
    </citation>
    <scope>NUCLEOTIDE SEQUENCE</scope>
    <source>
        <strain evidence="9">DSM 19957</strain>
    </source>
</reference>
<dbReference type="InterPro" id="IPR014284">
    <property type="entry name" value="RNA_pol_sigma-70_dom"/>
</dbReference>
<evidence type="ECO:0000256" key="1">
    <source>
        <dbReference type="ARBA" id="ARBA00023015"/>
    </source>
</evidence>
<gene>
    <name evidence="9" type="ORF">PO878_05615</name>
</gene>
<dbReference type="Pfam" id="PF04539">
    <property type="entry name" value="Sigma70_r3"/>
    <property type="match status" value="1"/>
</dbReference>
<dbReference type="GO" id="GO:0003677">
    <property type="term" value="F:DNA binding"/>
    <property type="evidence" value="ECO:0007669"/>
    <property type="project" value="UniProtKB-KW"/>
</dbReference>
<dbReference type="InterPro" id="IPR007630">
    <property type="entry name" value="RNA_pol_sigma70_r4"/>
</dbReference>
<feature type="domain" description="RNA polymerase sigma-70 region 4" evidence="8">
    <location>
        <begin position="227"/>
        <end position="275"/>
    </location>
</feature>
<protein>
    <submittedName>
        <fullName evidence="9">Sigma-70 family RNA polymerase sigma factor</fullName>
    </submittedName>
</protein>
<dbReference type="InterPro" id="IPR013325">
    <property type="entry name" value="RNA_pol_sigma_r2"/>
</dbReference>
<evidence type="ECO:0000256" key="3">
    <source>
        <dbReference type="ARBA" id="ARBA00023125"/>
    </source>
</evidence>
<keyword evidence="10" id="KW-1185">Reference proteome</keyword>
<evidence type="ECO:0000313" key="9">
    <source>
        <dbReference type="EMBL" id="WCO68202.1"/>
    </source>
</evidence>
<dbReference type="CDD" id="cd06171">
    <property type="entry name" value="Sigma70_r4"/>
    <property type="match status" value="1"/>
</dbReference>
<dbReference type="InterPro" id="IPR007624">
    <property type="entry name" value="RNA_pol_sigma70_r3"/>
</dbReference>
<dbReference type="Pfam" id="PF04542">
    <property type="entry name" value="Sigma70_r2"/>
    <property type="match status" value="1"/>
</dbReference>
<dbReference type="KEGG" id="ima:PO878_05615"/>
<keyword evidence="4" id="KW-0804">Transcription</keyword>
<dbReference type="Gene3D" id="1.20.120.1810">
    <property type="match status" value="1"/>
</dbReference>
<keyword evidence="1" id="KW-0805">Transcription regulation</keyword>
<dbReference type="Proteomes" id="UP001216390">
    <property type="component" value="Chromosome"/>
</dbReference>
<feature type="domain" description="RNA polymerase sigma-70 region 2" evidence="7">
    <location>
        <begin position="65"/>
        <end position="134"/>
    </location>
</feature>
<dbReference type="AlphaFoldDB" id="A0AAE9Y7X3"/>
<dbReference type="Gene3D" id="1.20.140.160">
    <property type="match status" value="1"/>
</dbReference>
<dbReference type="Pfam" id="PF04545">
    <property type="entry name" value="Sigma70_r4"/>
    <property type="match status" value="1"/>
</dbReference>
<dbReference type="NCBIfam" id="TIGR02937">
    <property type="entry name" value="sigma70-ECF"/>
    <property type="match status" value="1"/>
</dbReference>
<sequence>MTAPVSTHPRHRTRTARCDVATARRTAPVPKGGGADGAVDDVDSEVWTLHVRYQRTRATEDLAALVEEYRAYAASLARRLYREGVPLEDLRQVAMEALVMALQRFDCERGIPFCGFATPTILGALKRHYRDQGWSVRIPRSLQDLAVPARDAADRLAADLGRTPRPQEVADEMGVDLDTLRQVDAATHARRTSSLDAPPREGSAPTEVGTIDRDLDLMEDLTAVTEAIHVLDDRSRQVLSLYFFEELTQTEIAERFGVSQMQVSRWIRSALDRLRSHLVAG</sequence>
<dbReference type="RefSeq" id="WP_272737719.1">
    <property type="nucleotide sequence ID" value="NZ_CP116942.1"/>
</dbReference>
<dbReference type="PANTHER" id="PTHR30385:SF4">
    <property type="entry name" value="RNA POLYMERASE SIGMA-E FACTOR"/>
    <property type="match status" value="1"/>
</dbReference>
<keyword evidence="2" id="KW-0731">Sigma factor</keyword>
<dbReference type="SUPFAM" id="SSF88659">
    <property type="entry name" value="Sigma3 and sigma4 domains of RNA polymerase sigma factors"/>
    <property type="match status" value="2"/>
</dbReference>
<evidence type="ECO:0000313" key="10">
    <source>
        <dbReference type="Proteomes" id="UP001216390"/>
    </source>
</evidence>
<evidence type="ECO:0000259" key="8">
    <source>
        <dbReference type="Pfam" id="PF04545"/>
    </source>
</evidence>
<dbReference type="GO" id="GO:0016987">
    <property type="term" value="F:sigma factor activity"/>
    <property type="evidence" value="ECO:0007669"/>
    <property type="project" value="UniProtKB-KW"/>
</dbReference>
<evidence type="ECO:0000259" key="6">
    <source>
        <dbReference type="Pfam" id="PF04539"/>
    </source>
</evidence>
<dbReference type="EMBL" id="CP116942">
    <property type="protein sequence ID" value="WCO68202.1"/>
    <property type="molecule type" value="Genomic_DNA"/>
</dbReference>
<proteinExistence type="predicted"/>
<organism evidence="9 10">
    <name type="scientific">Iamia majanohamensis</name>
    <dbReference type="NCBI Taxonomy" id="467976"/>
    <lineage>
        <taxon>Bacteria</taxon>
        <taxon>Bacillati</taxon>
        <taxon>Actinomycetota</taxon>
        <taxon>Acidimicrobiia</taxon>
        <taxon>Acidimicrobiales</taxon>
        <taxon>Iamiaceae</taxon>
        <taxon>Iamia</taxon>
    </lineage>
</organism>
<dbReference type="InterPro" id="IPR013324">
    <property type="entry name" value="RNA_pol_sigma_r3/r4-like"/>
</dbReference>